<keyword evidence="8" id="KW-1185">Reference proteome</keyword>
<proteinExistence type="inferred from homology"/>
<gene>
    <name evidence="7" type="ORF">OBRU01_04932</name>
</gene>
<feature type="domain" description="FAD dependent oxidoreductase" evidence="6">
    <location>
        <begin position="42"/>
        <end position="345"/>
    </location>
</feature>
<dbReference type="PIRSF" id="PIRSF000189">
    <property type="entry name" value="D-aa_oxidase"/>
    <property type="match status" value="1"/>
</dbReference>
<dbReference type="SUPFAM" id="SSF51971">
    <property type="entry name" value="Nucleotide-binding domain"/>
    <property type="match status" value="1"/>
</dbReference>
<dbReference type="PANTHER" id="PTHR11530">
    <property type="entry name" value="D-AMINO ACID OXIDASE"/>
    <property type="match status" value="1"/>
</dbReference>
<dbReference type="GO" id="GO:0003884">
    <property type="term" value="F:D-amino-acid oxidase activity"/>
    <property type="evidence" value="ECO:0007669"/>
    <property type="project" value="InterPro"/>
</dbReference>
<dbReference type="PANTHER" id="PTHR11530:SF17">
    <property type="entry name" value="RE49860P"/>
    <property type="match status" value="1"/>
</dbReference>
<keyword evidence="5" id="KW-0560">Oxidoreductase</keyword>
<dbReference type="InterPro" id="IPR006076">
    <property type="entry name" value="FAD-dep_OxRdtase"/>
</dbReference>
<name>A0A0L7LNC3_OPEBR</name>
<reference evidence="7 8" key="1">
    <citation type="journal article" date="2015" name="Genome Biol. Evol.">
        <title>The genome of winter moth (Operophtera brumata) provides a genomic perspective on sexual dimorphism and phenology.</title>
        <authorList>
            <person name="Derks M.F."/>
            <person name="Smit S."/>
            <person name="Salis L."/>
            <person name="Schijlen E."/>
            <person name="Bossers A."/>
            <person name="Mateman C."/>
            <person name="Pijl A.S."/>
            <person name="de Ridder D."/>
            <person name="Groenen M.A."/>
            <person name="Visser M.E."/>
            <person name="Megens H.J."/>
        </authorList>
    </citation>
    <scope>NUCLEOTIDE SEQUENCE [LARGE SCALE GENOMIC DNA]</scope>
    <source>
        <strain evidence="7">WM2013NL</strain>
        <tissue evidence="7">Head and thorax</tissue>
    </source>
</reference>
<comment type="cofactor">
    <cofactor evidence="1">
        <name>FAD</name>
        <dbReference type="ChEBI" id="CHEBI:57692"/>
    </cofactor>
</comment>
<accession>A0A0L7LNC3</accession>
<evidence type="ECO:0000256" key="1">
    <source>
        <dbReference type="ARBA" id="ARBA00001974"/>
    </source>
</evidence>
<dbReference type="GO" id="GO:0071949">
    <property type="term" value="F:FAD binding"/>
    <property type="evidence" value="ECO:0007669"/>
    <property type="project" value="InterPro"/>
</dbReference>
<comment type="similarity">
    <text evidence="2">Belongs to the DAMOX/DASOX family.</text>
</comment>
<evidence type="ECO:0000313" key="7">
    <source>
        <dbReference type="EMBL" id="KOB76952.1"/>
    </source>
</evidence>
<organism evidence="7 8">
    <name type="scientific">Operophtera brumata</name>
    <name type="common">Winter moth</name>
    <name type="synonym">Phalaena brumata</name>
    <dbReference type="NCBI Taxonomy" id="104452"/>
    <lineage>
        <taxon>Eukaryota</taxon>
        <taxon>Metazoa</taxon>
        <taxon>Ecdysozoa</taxon>
        <taxon>Arthropoda</taxon>
        <taxon>Hexapoda</taxon>
        <taxon>Insecta</taxon>
        <taxon>Pterygota</taxon>
        <taxon>Neoptera</taxon>
        <taxon>Endopterygota</taxon>
        <taxon>Lepidoptera</taxon>
        <taxon>Glossata</taxon>
        <taxon>Ditrysia</taxon>
        <taxon>Geometroidea</taxon>
        <taxon>Geometridae</taxon>
        <taxon>Larentiinae</taxon>
        <taxon>Operophtera</taxon>
    </lineage>
</organism>
<evidence type="ECO:0000256" key="4">
    <source>
        <dbReference type="ARBA" id="ARBA00022827"/>
    </source>
</evidence>
<dbReference type="GO" id="GO:0019478">
    <property type="term" value="P:D-amino acid catabolic process"/>
    <property type="evidence" value="ECO:0007669"/>
    <property type="project" value="TreeGrafter"/>
</dbReference>
<evidence type="ECO:0000256" key="3">
    <source>
        <dbReference type="ARBA" id="ARBA00022630"/>
    </source>
</evidence>
<dbReference type="GO" id="GO:0005737">
    <property type="term" value="C:cytoplasm"/>
    <property type="evidence" value="ECO:0007669"/>
    <property type="project" value="TreeGrafter"/>
</dbReference>
<protein>
    <submittedName>
        <fullName evidence="7">D-amino acid oxidase</fullName>
    </submittedName>
</protein>
<evidence type="ECO:0000313" key="8">
    <source>
        <dbReference type="Proteomes" id="UP000037510"/>
    </source>
</evidence>
<dbReference type="InterPro" id="IPR023209">
    <property type="entry name" value="DAO"/>
</dbReference>
<keyword evidence="4" id="KW-0274">FAD</keyword>
<dbReference type="AlphaFoldDB" id="A0A0L7LNC3"/>
<dbReference type="Pfam" id="PF01266">
    <property type="entry name" value="DAO"/>
    <property type="match status" value="1"/>
</dbReference>
<dbReference type="SUPFAM" id="SSF54373">
    <property type="entry name" value="FAD-linked reductases, C-terminal domain"/>
    <property type="match status" value="1"/>
</dbReference>
<dbReference type="Gene3D" id="3.40.50.720">
    <property type="entry name" value="NAD(P)-binding Rossmann-like Domain"/>
    <property type="match status" value="1"/>
</dbReference>
<dbReference type="STRING" id="104452.A0A0L7LNC3"/>
<evidence type="ECO:0000256" key="5">
    <source>
        <dbReference type="ARBA" id="ARBA00023002"/>
    </source>
</evidence>
<dbReference type="Gene3D" id="3.30.9.10">
    <property type="entry name" value="D-Amino Acid Oxidase, subunit A, domain 2"/>
    <property type="match status" value="1"/>
</dbReference>
<evidence type="ECO:0000259" key="6">
    <source>
        <dbReference type="Pfam" id="PF01266"/>
    </source>
</evidence>
<comment type="caution">
    <text evidence="7">The sequence shown here is derived from an EMBL/GenBank/DDBJ whole genome shotgun (WGS) entry which is preliminary data.</text>
</comment>
<dbReference type="Proteomes" id="UP000037510">
    <property type="component" value="Unassembled WGS sequence"/>
</dbReference>
<keyword evidence="3" id="KW-0285">Flavoprotein</keyword>
<sequence>MEREEMIRAICMSGAAGAIQCVVADTINTHQNKRMEKKGSSIAVIGAGVVGLSLAKILQERLTEAKITVIADKFEQDTVSCVAAGIFRPGLSFKGPTKDITKRWIVDSWNYWQEILKTPDAFEAGIMPFGAYIFSKDNYHVTRNHLIEEIVPEYRPVDEKELKICGEGWKYGSYFSTLKIGCEKHLPWLKKIFTSKGGEIIVKTIDSFTSLSGYDLVFNCAGLGAKTLCDDHDLVSIRGQVIKAKAPWLKTAFYGDYDTYIIPGLDGVATLGGVRQYDSYNTNVDKYDAASIFERCCDLLPALKEAEVVENRVGLRPHRVPVRVEAEVVSGVKVVHCYGHGGYGVIR</sequence>
<evidence type="ECO:0000256" key="2">
    <source>
        <dbReference type="ARBA" id="ARBA00006730"/>
    </source>
</evidence>
<dbReference type="EMBL" id="JTDY01000487">
    <property type="protein sequence ID" value="KOB76952.1"/>
    <property type="molecule type" value="Genomic_DNA"/>
</dbReference>